<keyword evidence="2 4" id="KW-0863">Zinc-finger</keyword>
<evidence type="ECO:0000256" key="2">
    <source>
        <dbReference type="ARBA" id="ARBA00022771"/>
    </source>
</evidence>
<dbReference type="InterPro" id="IPR013083">
    <property type="entry name" value="Znf_RING/FYVE/PHD"/>
</dbReference>
<dbReference type="Pfam" id="PF13639">
    <property type="entry name" value="zf-RING_2"/>
    <property type="match status" value="1"/>
</dbReference>
<accession>A0AAD1XUU8</accession>
<dbReference type="Gene3D" id="3.30.40.10">
    <property type="entry name" value="Zinc/RING finger domain, C3HC4 (zinc finger)"/>
    <property type="match status" value="1"/>
</dbReference>
<keyword evidence="5" id="KW-0812">Transmembrane</keyword>
<evidence type="ECO:0000313" key="8">
    <source>
        <dbReference type="Proteomes" id="UP001295684"/>
    </source>
</evidence>
<keyword evidence="1" id="KW-0479">Metal-binding</keyword>
<evidence type="ECO:0000256" key="5">
    <source>
        <dbReference type="SAM" id="Phobius"/>
    </source>
</evidence>
<proteinExistence type="predicted"/>
<dbReference type="Proteomes" id="UP001295684">
    <property type="component" value="Unassembled WGS sequence"/>
</dbReference>
<reference evidence="7" key="1">
    <citation type="submission" date="2023-07" db="EMBL/GenBank/DDBJ databases">
        <authorList>
            <consortium name="AG Swart"/>
            <person name="Singh M."/>
            <person name="Singh A."/>
            <person name="Seah K."/>
            <person name="Emmerich C."/>
        </authorList>
    </citation>
    <scope>NUCLEOTIDE SEQUENCE</scope>
    <source>
        <strain evidence="7">DP1</strain>
    </source>
</reference>
<evidence type="ECO:0000259" key="6">
    <source>
        <dbReference type="PROSITE" id="PS50089"/>
    </source>
</evidence>
<evidence type="ECO:0000256" key="3">
    <source>
        <dbReference type="ARBA" id="ARBA00022833"/>
    </source>
</evidence>
<feature type="transmembrane region" description="Helical" evidence="5">
    <location>
        <begin position="33"/>
        <end position="51"/>
    </location>
</feature>
<protein>
    <recommendedName>
        <fullName evidence="6">RING-type domain-containing protein</fullName>
    </recommendedName>
</protein>
<comment type="caution">
    <text evidence="7">The sequence shown here is derived from an EMBL/GenBank/DDBJ whole genome shotgun (WGS) entry which is preliminary data.</text>
</comment>
<keyword evidence="5" id="KW-0472">Membrane</keyword>
<organism evidence="7 8">
    <name type="scientific">Euplotes crassus</name>
    <dbReference type="NCBI Taxonomy" id="5936"/>
    <lineage>
        <taxon>Eukaryota</taxon>
        <taxon>Sar</taxon>
        <taxon>Alveolata</taxon>
        <taxon>Ciliophora</taxon>
        <taxon>Intramacronucleata</taxon>
        <taxon>Spirotrichea</taxon>
        <taxon>Hypotrichia</taxon>
        <taxon>Euplotida</taxon>
        <taxon>Euplotidae</taxon>
        <taxon>Moneuplotes</taxon>
    </lineage>
</organism>
<evidence type="ECO:0000256" key="4">
    <source>
        <dbReference type="PROSITE-ProRule" id="PRU00175"/>
    </source>
</evidence>
<dbReference type="GO" id="GO:0008270">
    <property type="term" value="F:zinc ion binding"/>
    <property type="evidence" value="ECO:0007669"/>
    <property type="project" value="UniProtKB-KW"/>
</dbReference>
<dbReference type="PANTHER" id="PTHR45969">
    <property type="entry name" value="RING ZINC FINGER PROTEIN-RELATED"/>
    <property type="match status" value="1"/>
</dbReference>
<keyword evidence="3" id="KW-0862">Zinc</keyword>
<name>A0AAD1XUU8_EUPCR</name>
<dbReference type="SMART" id="SM00184">
    <property type="entry name" value="RING"/>
    <property type="match status" value="1"/>
</dbReference>
<gene>
    <name evidence="7" type="ORF">ECRASSUSDP1_LOCUS20817</name>
</gene>
<feature type="transmembrane region" description="Helical" evidence="5">
    <location>
        <begin position="58"/>
        <end position="82"/>
    </location>
</feature>
<keyword evidence="5" id="KW-1133">Transmembrane helix</keyword>
<feature type="domain" description="RING-type" evidence="6">
    <location>
        <begin position="165"/>
        <end position="207"/>
    </location>
</feature>
<evidence type="ECO:0000313" key="7">
    <source>
        <dbReference type="EMBL" id="CAI2379407.1"/>
    </source>
</evidence>
<keyword evidence="8" id="KW-1185">Reference proteome</keyword>
<dbReference type="EMBL" id="CAMPGE010021249">
    <property type="protein sequence ID" value="CAI2379407.1"/>
    <property type="molecule type" value="Genomic_DNA"/>
</dbReference>
<sequence>MDKEMTLFCVGVGVVFATVNTWANSPEGESKLYCSWWPFATFLVFILSKIMELLAKKFYCLVVMILAPVNFAFLWYGAWIFLHYFPDVYQHIIVFTFILILQVFQSISYVLILLLCIWTCKWDGGFSLSSVLSQTLINDESLEIELEKIIETKPVSDSFHNEETCTICLLSFTKDDVISELKECNHIFHQSCIKQWIAVEARCPNCNLCLANNKER</sequence>
<dbReference type="SUPFAM" id="SSF57850">
    <property type="entry name" value="RING/U-box"/>
    <property type="match status" value="1"/>
</dbReference>
<dbReference type="PROSITE" id="PS50089">
    <property type="entry name" value="ZF_RING_2"/>
    <property type="match status" value="1"/>
</dbReference>
<feature type="transmembrane region" description="Helical" evidence="5">
    <location>
        <begin position="88"/>
        <end position="118"/>
    </location>
</feature>
<dbReference type="AlphaFoldDB" id="A0AAD1XUU8"/>
<evidence type="ECO:0000256" key="1">
    <source>
        <dbReference type="ARBA" id="ARBA00022723"/>
    </source>
</evidence>
<dbReference type="InterPro" id="IPR001841">
    <property type="entry name" value="Znf_RING"/>
</dbReference>